<feature type="compositionally biased region" description="Pro residues" evidence="1">
    <location>
        <begin position="122"/>
        <end position="139"/>
    </location>
</feature>
<organism evidence="2 3">
    <name type="scientific">Hypsizygus marmoreus</name>
    <name type="common">White beech mushroom</name>
    <name type="synonym">Agaricus marmoreus</name>
    <dbReference type="NCBI Taxonomy" id="39966"/>
    <lineage>
        <taxon>Eukaryota</taxon>
        <taxon>Fungi</taxon>
        <taxon>Dikarya</taxon>
        <taxon>Basidiomycota</taxon>
        <taxon>Agaricomycotina</taxon>
        <taxon>Agaricomycetes</taxon>
        <taxon>Agaricomycetidae</taxon>
        <taxon>Agaricales</taxon>
        <taxon>Tricholomatineae</taxon>
        <taxon>Lyophyllaceae</taxon>
        <taxon>Hypsizygus</taxon>
    </lineage>
</organism>
<sequence length="802" mass="87074">MNETSWNNLQTNGDVPLDQRRNMYRASTAPAGEYPTHPRALMPGYTPIGQGRSDFYFTNPSRMSIAYDVRNTAVAPPPPIPLYPIQMAANIHSPPPPPRPPPLHASFTEPHFAVYFQRSLSSPPPPLPPKPPTRTPPALPELDAPDDHTTDSIPPAAPTITPSSHDSPAEESDMAMALALSQSVSSEEQRLRDKLSTQEEEDLAWALEASLRESGPPMSFSNAFASPSTDVRPRDLCVQTNFSNEHARPRIADDETLARILTSADEENRTPVSNTALESRSNETPVSKGKSPNLSQRLFPLDGEVSTSMSSSSKGNLVDDQVFARRLAQEDKTYEFDLPTIPEYKKISSTNPQSPVLPVCPAPDHIPAQSWQATLAEGSDDEAYARRLSEEDTRSLDSAADGVGSIPASASASTSSTSAPSSPESCLPYLSSPVSEAFGLSAFGLSPVVAQESLRPVVDARPPPSLSDSRTPQPTLEARLSQPVSDAWSPSNAGPSKPLPVDVGGIVRPEDGLISSSESLSHISSANSLSGDETEADSRHASSSNLGVINQNAFVDQKLFVGVSVGFKAPTISSRLVAMSDPMPNIISLPYGRCPPLHVHGPSWRHLLRLMAMLSGTRLEPTLDAVAVTKTDLKLRTVIQFIKPHPSSTDWRTVFYFTIDYPSPHHTHQSVNDLPYSYTLSSIPPLLQDAADTPISKTYTIPASDSLPYPTLPITFPNLAMYLQAALEESRKYLNDSSSGHRKLAKMVQTCYRSEDVPRDATERHSVGGLFKRVMGRSSKPRRGGNEDTYELVTPFVPDEWG</sequence>
<dbReference type="AlphaFoldDB" id="A0A369JPS0"/>
<name>A0A369JPS0_HYPMA</name>
<feature type="region of interest" description="Disordered" evidence="1">
    <location>
        <begin position="387"/>
        <end position="427"/>
    </location>
</feature>
<keyword evidence="3" id="KW-1185">Reference proteome</keyword>
<feature type="compositionally biased region" description="Low complexity" evidence="1">
    <location>
        <begin position="407"/>
        <end position="423"/>
    </location>
</feature>
<dbReference type="PROSITE" id="PS50330">
    <property type="entry name" value="UIM"/>
    <property type="match status" value="1"/>
</dbReference>
<accession>A0A369JPS0</accession>
<feature type="compositionally biased region" description="Polar residues" evidence="1">
    <location>
        <begin position="482"/>
        <end position="494"/>
    </location>
</feature>
<feature type="compositionally biased region" description="Polar residues" evidence="1">
    <location>
        <begin position="270"/>
        <end position="296"/>
    </location>
</feature>
<dbReference type="Proteomes" id="UP000076154">
    <property type="component" value="Unassembled WGS sequence"/>
</dbReference>
<feature type="region of interest" description="Disordered" evidence="1">
    <location>
        <begin position="262"/>
        <end position="298"/>
    </location>
</feature>
<evidence type="ECO:0000313" key="2">
    <source>
        <dbReference type="EMBL" id="RDB22537.1"/>
    </source>
</evidence>
<feature type="region of interest" description="Disordered" evidence="1">
    <location>
        <begin position="118"/>
        <end position="173"/>
    </location>
</feature>
<dbReference type="InParanoid" id="A0A369JPS0"/>
<comment type="caution">
    <text evidence="2">The sequence shown here is derived from an EMBL/GenBank/DDBJ whole genome shotgun (WGS) entry which is preliminary data.</text>
</comment>
<dbReference type="SMART" id="SM00726">
    <property type="entry name" value="UIM"/>
    <property type="match status" value="2"/>
</dbReference>
<dbReference type="STRING" id="39966.A0A369JPS0"/>
<evidence type="ECO:0000313" key="3">
    <source>
        <dbReference type="Proteomes" id="UP000076154"/>
    </source>
</evidence>
<evidence type="ECO:0000256" key="1">
    <source>
        <dbReference type="SAM" id="MobiDB-lite"/>
    </source>
</evidence>
<gene>
    <name evidence="2" type="ORF">Hypma_010030</name>
</gene>
<dbReference type="EMBL" id="LUEZ02000049">
    <property type="protein sequence ID" value="RDB22537.1"/>
    <property type="molecule type" value="Genomic_DNA"/>
</dbReference>
<feature type="region of interest" description="Disordered" evidence="1">
    <location>
        <begin position="456"/>
        <end position="508"/>
    </location>
</feature>
<proteinExistence type="predicted"/>
<dbReference type="OrthoDB" id="3269480at2759"/>
<reference evidence="2" key="1">
    <citation type="submission" date="2018-04" db="EMBL/GenBank/DDBJ databases">
        <title>Whole genome sequencing of Hypsizygus marmoreus.</title>
        <authorList>
            <person name="Choi I.-G."/>
            <person name="Min B."/>
            <person name="Kim J.-G."/>
            <person name="Kim S."/>
            <person name="Oh Y.-L."/>
            <person name="Kong W.-S."/>
            <person name="Park H."/>
            <person name="Jeong J."/>
            <person name="Song E.-S."/>
        </authorList>
    </citation>
    <scope>NUCLEOTIDE SEQUENCE [LARGE SCALE GENOMIC DNA]</scope>
    <source>
        <strain evidence="2">51987-8</strain>
    </source>
</reference>
<protein>
    <submittedName>
        <fullName evidence="2">Uncharacterized protein</fullName>
    </submittedName>
</protein>
<dbReference type="InterPro" id="IPR003903">
    <property type="entry name" value="UIM_dom"/>
</dbReference>